<evidence type="ECO:0000313" key="12">
    <source>
        <dbReference type="EMBL" id="RCU45981.1"/>
    </source>
</evidence>
<proteinExistence type="inferred from homology"/>
<dbReference type="GO" id="GO:0005524">
    <property type="term" value="F:ATP binding"/>
    <property type="evidence" value="ECO:0007669"/>
    <property type="project" value="UniProtKB-KW"/>
</dbReference>
<dbReference type="InterPro" id="IPR003439">
    <property type="entry name" value="ABC_transporter-like_ATP-bd"/>
</dbReference>
<reference evidence="12 13" key="1">
    <citation type="submission" date="2018-07" db="EMBL/GenBank/DDBJ databases">
        <title>Genome sequences of Haloplanus salinus JCM 18368T.</title>
        <authorList>
            <person name="Kim Y.B."/>
            <person name="Roh S.W."/>
        </authorList>
    </citation>
    <scope>NUCLEOTIDE SEQUENCE [LARGE SCALE GENOMIC DNA]</scope>
    <source>
        <strain evidence="12 13">JCM 18368</strain>
    </source>
</reference>
<accession>A0A368N8R2</accession>
<comment type="catalytic activity">
    <reaction evidence="6">
        <text>L-arabinose(out) + ATP + H2O = L-arabinose(in) + ADP + phosphate + H(+)</text>
        <dbReference type="Rhea" id="RHEA:30007"/>
        <dbReference type="ChEBI" id="CHEBI:15377"/>
        <dbReference type="ChEBI" id="CHEBI:15378"/>
        <dbReference type="ChEBI" id="CHEBI:17535"/>
        <dbReference type="ChEBI" id="CHEBI:30616"/>
        <dbReference type="ChEBI" id="CHEBI:43474"/>
        <dbReference type="ChEBI" id="CHEBI:456216"/>
        <dbReference type="EC" id="7.5.2.13"/>
    </reaction>
    <physiologicalReaction direction="left-to-right" evidence="6">
        <dbReference type="Rhea" id="RHEA:30008"/>
    </physiologicalReaction>
</comment>
<comment type="function">
    <text evidence="7">Part of the ABC transporter complex XacGHIJK involved in the uptake of xylose and arabinose. Responsible for energy coupling to the transport system.</text>
</comment>
<dbReference type="InterPro" id="IPR017871">
    <property type="entry name" value="ABC_transporter-like_CS"/>
</dbReference>
<dbReference type="InterPro" id="IPR027417">
    <property type="entry name" value="P-loop_NTPase"/>
</dbReference>
<evidence type="ECO:0000313" key="13">
    <source>
        <dbReference type="Proteomes" id="UP000252189"/>
    </source>
</evidence>
<dbReference type="Gene3D" id="2.40.50.140">
    <property type="entry name" value="Nucleic acid-binding proteins"/>
    <property type="match status" value="1"/>
</dbReference>
<dbReference type="InterPro" id="IPR012340">
    <property type="entry name" value="NA-bd_OB-fold"/>
</dbReference>
<dbReference type="PROSITE" id="PS50893">
    <property type="entry name" value="ABC_TRANSPORTER_2"/>
    <property type="match status" value="1"/>
</dbReference>
<dbReference type="InterPro" id="IPR008995">
    <property type="entry name" value="Mo/tungstate-bd_C_term_dom"/>
</dbReference>
<evidence type="ECO:0000259" key="11">
    <source>
        <dbReference type="PROSITE" id="PS50893"/>
    </source>
</evidence>
<comment type="caution">
    <text evidence="12">The sequence shown here is derived from an EMBL/GenBank/DDBJ whole genome shotgun (WGS) entry which is preliminary data.</text>
</comment>
<evidence type="ECO:0000256" key="1">
    <source>
        <dbReference type="ARBA" id="ARBA00004202"/>
    </source>
</evidence>
<dbReference type="Pfam" id="PF00005">
    <property type="entry name" value="ABC_tran"/>
    <property type="match status" value="1"/>
</dbReference>
<dbReference type="SUPFAM" id="SSF52540">
    <property type="entry name" value="P-loop containing nucleoside triphosphate hydrolases"/>
    <property type="match status" value="1"/>
</dbReference>
<dbReference type="AlphaFoldDB" id="A0A368N8R2"/>
<dbReference type="InterPro" id="IPR013611">
    <property type="entry name" value="Transp-assoc_OB_typ2"/>
</dbReference>
<evidence type="ECO:0000256" key="3">
    <source>
        <dbReference type="ARBA" id="ARBA00022741"/>
    </source>
</evidence>
<dbReference type="InterPro" id="IPR015855">
    <property type="entry name" value="ABC_transpr_MalK-like"/>
</dbReference>
<dbReference type="RefSeq" id="WP_114447535.1">
    <property type="nucleotide sequence ID" value="NZ_QPHM01000001.1"/>
</dbReference>
<dbReference type="OrthoDB" id="18368at2157"/>
<dbReference type="FunFam" id="3.40.50.300:FF:000042">
    <property type="entry name" value="Maltose/maltodextrin ABC transporter, ATP-binding protein"/>
    <property type="match status" value="1"/>
</dbReference>
<dbReference type="EMBL" id="QPHM01000001">
    <property type="protein sequence ID" value="RCU45981.1"/>
    <property type="molecule type" value="Genomic_DNA"/>
</dbReference>
<protein>
    <recommendedName>
        <fullName evidence="10">ABC-type D-xylose/L-arabinose transporter</fullName>
        <ecNumber evidence="10">7.5.2.13</ecNumber>
    </recommendedName>
</protein>
<dbReference type="Proteomes" id="UP000252189">
    <property type="component" value="Unassembled WGS sequence"/>
</dbReference>
<dbReference type="InterPro" id="IPR003593">
    <property type="entry name" value="AAA+_ATPase"/>
</dbReference>
<dbReference type="GO" id="GO:0016887">
    <property type="term" value="F:ATP hydrolysis activity"/>
    <property type="evidence" value="ECO:0007669"/>
    <property type="project" value="InterPro"/>
</dbReference>
<evidence type="ECO:0000256" key="8">
    <source>
        <dbReference type="ARBA" id="ARBA00061029"/>
    </source>
</evidence>
<evidence type="ECO:0000256" key="7">
    <source>
        <dbReference type="ARBA" id="ARBA00053454"/>
    </source>
</evidence>
<comment type="subcellular location">
    <subcellularLocation>
        <location evidence="1">Cell membrane</location>
        <topology evidence="1">Peripheral membrane protein</topology>
    </subcellularLocation>
</comment>
<comment type="similarity">
    <text evidence="8">Belongs to the ABC transporter superfamily. Carbohydrate uptake transporter-1 (CUT1) (TC 3.A.1.1) family.</text>
</comment>
<dbReference type="Gene3D" id="2.40.50.100">
    <property type="match status" value="1"/>
</dbReference>
<dbReference type="EC" id="7.5.2.13" evidence="10"/>
<comment type="catalytic activity">
    <reaction evidence="5">
        <text>D-xylose(out) + ATP + H2O = D-xylose(in) + ADP + phosphate + H(+)</text>
        <dbReference type="Rhea" id="RHEA:29899"/>
        <dbReference type="ChEBI" id="CHEBI:15377"/>
        <dbReference type="ChEBI" id="CHEBI:15378"/>
        <dbReference type="ChEBI" id="CHEBI:30616"/>
        <dbReference type="ChEBI" id="CHEBI:43474"/>
        <dbReference type="ChEBI" id="CHEBI:53455"/>
        <dbReference type="ChEBI" id="CHEBI:456216"/>
        <dbReference type="EC" id="7.5.2.13"/>
    </reaction>
    <physiologicalReaction direction="left-to-right" evidence="5">
        <dbReference type="Rhea" id="RHEA:29900"/>
    </physiologicalReaction>
</comment>
<dbReference type="Pfam" id="PF08402">
    <property type="entry name" value="TOBE_2"/>
    <property type="match status" value="1"/>
</dbReference>
<sequence>MTTIELDTVRKEFGDDIVAVEDVSLTIEDGELVVLVGPSGSGKSTTLRMIAGLEAPTAGDILIDDLRVNDVQPQNRDIAMVFQSFALYPHRTVRGNISFPLEARDVPKTERADRVEEAAAMLDITELLDRKPANLSGGQQQRVALGRALVRDPQAFLMDEPLANLDAKLRKEMRTEVVRLQQNLGVTMVHVTHNQEEAMTMGDRVAVMNEGQIQQLAPPKEVYRRPANRFVAEFIGSPSMNLLSGSLADGTFRADSVDVSVRVPGDLADASTADPLTLGIRPESVQIVDSAGDYAFEATVDVVELMGNVQIVHIDLDGAEFLAEVDPDLVVEQGDSLLVRLPPEKIDLFDGVTAESPRIERAAEHGRSVDGPVAPEK</sequence>
<comment type="subunit">
    <text evidence="9">The complex is composed of two ATP-binding proteins (XacJ and XacK), two transmembrane proteins (XacH and XacI) and a solute-binding protein (XacG).</text>
</comment>
<keyword evidence="4 12" id="KW-0067">ATP-binding</keyword>
<gene>
    <name evidence="12" type="ORF">DU504_00885</name>
</gene>
<dbReference type="Gene3D" id="3.40.50.300">
    <property type="entry name" value="P-loop containing nucleotide triphosphate hydrolases"/>
    <property type="match status" value="1"/>
</dbReference>
<evidence type="ECO:0000256" key="4">
    <source>
        <dbReference type="ARBA" id="ARBA00022840"/>
    </source>
</evidence>
<evidence type="ECO:0000256" key="5">
    <source>
        <dbReference type="ARBA" id="ARBA00050355"/>
    </source>
</evidence>
<dbReference type="GO" id="GO:0055052">
    <property type="term" value="C:ATP-binding cassette (ABC) transporter complex, substrate-binding subunit-containing"/>
    <property type="evidence" value="ECO:0007669"/>
    <property type="project" value="TreeGrafter"/>
</dbReference>
<dbReference type="CDD" id="cd03301">
    <property type="entry name" value="ABC_MalK_N"/>
    <property type="match status" value="1"/>
</dbReference>
<evidence type="ECO:0000256" key="10">
    <source>
        <dbReference type="ARBA" id="ARBA00066315"/>
    </source>
</evidence>
<name>A0A368N8R2_9EURY</name>
<keyword evidence="3" id="KW-0547">Nucleotide-binding</keyword>
<dbReference type="PROSITE" id="PS00211">
    <property type="entry name" value="ABC_TRANSPORTER_1"/>
    <property type="match status" value="1"/>
</dbReference>
<feature type="domain" description="ABC transporter" evidence="11">
    <location>
        <begin position="4"/>
        <end position="235"/>
    </location>
</feature>
<keyword evidence="13" id="KW-1185">Reference proteome</keyword>
<evidence type="ECO:0000256" key="9">
    <source>
        <dbReference type="ARBA" id="ARBA00065962"/>
    </source>
</evidence>
<evidence type="ECO:0000256" key="2">
    <source>
        <dbReference type="ARBA" id="ARBA00022448"/>
    </source>
</evidence>
<dbReference type="SUPFAM" id="SSF50331">
    <property type="entry name" value="MOP-like"/>
    <property type="match status" value="1"/>
</dbReference>
<dbReference type="PANTHER" id="PTHR43875">
    <property type="entry name" value="MALTODEXTRIN IMPORT ATP-BINDING PROTEIN MSMX"/>
    <property type="match status" value="1"/>
</dbReference>
<organism evidence="12 13">
    <name type="scientific">Haloplanus salinus</name>
    <dbReference type="NCBI Taxonomy" id="1126245"/>
    <lineage>
        <taxon>Archaea</taxon>
        <taxon>Methanobacteriati</taxon>
        <taxon>Methanobacteriota</taxon>
        <taxon>Stenosarchaea group</taxon>
        <taxon>Halobacteria</taxon>
        <taxon>Halobacteriales</taxon>
        <taxon>Haloferacaceae</taxon>
        <taxon>Haloplanus</taxon>
    </lineage>
</organism>
<dbReference type="PANTHER" id="PTHR43875:SF1">
    <property type="entry name" value="OSMOPROTECTIVE COMPOUNDS UPTAKE ATP-BINDING PROTEIN GGTA"/>
    <property type="match status" value="1"/>
</dbReference>
<dbReference type="InterPro" id="IPR047641">
    <property type="entry name" value="ABC_transpr_MalK/UgpC-like"/>
</dbReference>
<keyword evidence="2" id="KW-0813">Transport</keyword>
<dbReference type="GO" id="GO:0008643">
    <property type="term" value="P:carbohydrate transport"/>
    <property type="evidence" value="ECO:0007669"/>
    <property type="project" value="InterPro"/>
</dbReference>
<dbReference type="GO" id="GO:0140359">
    <property type="term" value="F:ABC-type transporter activity"/>
    <property type="evidence" value="ECO:0007669"/>
    <property type="project" value="InterPro"/>
</dbReference>
<dbReference type="SMART" id="SM00382">
    <property type="entry name" value="AAA"/>
    <property type="match status" value="1"/>
</dbReference>
<evidence type="ECO:0000256" key="6">
    <source>
        <dbReference type="ARBA" id="ARBA00051890"/>
    </source>
</evidence>